<reference evidence="1" key="1">
    <citation type="submission" date="2023-06" db="EMBL/GenBank/DDBJ databases">
        <title>Gordonia sp. nov. and Pseudochrobactrum sp. nov., two species isolated from the burying beetle Nicrophorus vespilloides.</title>
        <authorList>
            <person name="Poehlein A."/>
            <person name="Guzman J."/>
            <person name="Daniel R."/>
            <person name="Vilcinskas A."/>
        </authorList>
    </citation>
    <scope>NUCLEOTIDE SEQUENCE</scope>
    <source>
        <strain evidence="1">MP11Mi</strain>
    </source>
</reference>
<proteinExistence type="predicted"/>
<gene>
    <name evidence="1" type="ORF">MP11Mi_00520</name>
</gene>
<dbReference type="Gene3D" id="3.10.490.10">
    <property type="entry name" value="Gamma-glutamyl cyclotransferase-like"/>
    <property type="match status" value="1"/>
</dbReference>
<dbReference type="EMBL" id="CP128986">
    <property type="protein sequence ID" value="WOC10991.1"/>
    <property type="molecule type" value="Genomic_DNA"/>
</dbReference>
<sequence>MQPLATPAQRANVQTMPATVAHPHATAPDSTHCWASHRWASHLRASHLRATHLWYVSYGSNLCADRLSCYLQGGRPDGGLRTYPGARDTSPPLDARPTTLPGRIFFAGESRTWRGGMAFYDHQTPGPTPAGAYLISIEQFADVAAQESDREPIVGGAVEAALRDSAILRRHGDAHVVDDGLYSRLVRVGTIDGLSALTFTSVPGIRDVAHTAPSEPYLAMIGRGLRETHGWDDNEIARYFRACGIGE</sequence>
<accession>A0AA97GSW9</accession>
<protein>
    <recommendedName>
        <fullName evidence="2">Histone deacetylase</fullName>
    </recommendedName>
</protein>
<dbReference type="AlphaFoldDB" id="A0AA97GSW9"/>
<organism evidence="1">
    <name type="scientific">Gordonia sp. MP11Mi</name>
    <dbReference type="NCBI Taxonomy" id="3022769"/>
    <lineage>
        <taxon>Bacteria</taxon>
        <taxon>Bacillati</taxon>
        <taxon>Actinomycetota</taxon>
        <taxon>Actinomycetes</taxon>
        <taxon>Mycobacteriales</taxon>
        <taxon>Gordoniaceae</taxon>
        <taxon>Gordonia</taxon>
    </lineage>
</organism>
<name>A0AA97GSW9_9ACTN</name>
<evidence type="ECO:0000313" key="1">
    <source>
        <dbReference type="EMBL" id="WOC10991.1"/>
    </source>
</evidence>
<evidence type="ECO:0008006" key="2">
    <source>
        <dbReference type="Google" id="ProtNLM"/>
    </source>
</evidence>